<dbReference type="InterPro" id="IPR050297">
    <property type="entry name" value="LipidA_mod_glycosyltrf_83"/>
</dbReference>
<feature type="transmembrane region" description="Helical" evidence="8">
    <location>
        <begin position="228"/>
        <end position="251"/>
    </location>
</feature>
<evidence type="ECO:0000256" key="5">
    <source>
        <dbReference type="ARBA" id="ARBA00022692"/>
    </source>
</evidence>
<keyword evidence="4" id="KW-0808">Transferase</keyword>
<feature type="transmembrane region" description="Helical" evidence="8">
    <location>
        <begin position="21"/>
        <end position="39"/>
    </location>
</feature>
<keyword evidence="10" id="KW-1185">Reference proteome</keyword>
<keyword evidence="3" id="KW-0328">Glycosyltransferase</keyword>
<feature type="transmembrane region" description="Helical" evidence="8">
    <location>
        <begin position="198"/>
        <end position="216"/>
    </location>
</feature>
<feature type="transmembrane region" description="Helical" evidence="8">
    <location>
        <begin position="309"/>
        <end position="327"/>
    </location>
</feature>
<comment type="subcellular location">
    <subcellularLocation>
        <location evidence="1">Cell membrane</location>
        <topology evidence="1">Multi-pass membrane protein</topology>
    </subcellularLocation>
</comment>
<dbReference type="RefSeq" id="WP_157912836.1">
    <property type="nucleotide sequence ID" value="NZ_LN890655.1"/>
</dbReference>
<keyword evidence="2" id="KW-1003">Cell membrane</keyword>
<dbReference type="Proteomes" id="UP000215027">
    <property type="component" value="Chromosome I"/>
</dbReference>
<evidence type="ECO:0000256" key="6">
    <source>
        <dbReference type="ARBA" id="ARBA00022989"/>
    </source>
</evidence>
<sequence>MMLTKQIDQTYRGWRPSPGRWLVAATLVLLLASAMRLIALQTVPPGLAQDEVLDADIAQFIRGGEHALFFSHGYGHEPLYHYLAAPFAPLLGDNLLAMRLPSVYLGLALVALTMRWARRDFGATAALVAGLGLAAGWWPVIFSRIGIRPILEPVLLVLAMWHWPLRATRITRRGMGSAALAGLWLGLSIYAYTAARVVLLIPLLLLIIFAMQALWLRRGDRQSEQQAARVRIAYAAIVLSVGIFVALPLFFTLRANPDLQQRLEQLEGPLTALQAGDAGPVLRMTAATLGVFSFTGDPRWTYGLPNRPLFDPLTALLFYGGLLVALWRWRQPHYLLLPIWLAVALLPSALSPDAPSTVRLIGALPVVYLLPGIAVQAVAGRLEKRTEKKSARSLPGALAALILLPALLTAYRTVQNGFSHWPADLETRTRYQSVLLDMGRHWLAAGDARPPVVADVFFEPIDAAGLRRSLGVDPVARWVQSGAGVAGAVVWPRGEPSALYVPEFAPLDAGLMTLAGADPTLLYRSDGSPSFAVYQITPPLLGGINDGLAFASTGCSPSLAYYGVTELLIGEENMEFATWWRAVDWLPDDLAVFVHLLDATGKIVAQHDGLDAAATTLQMGDVILQRHVLPLPATLLPGNYTLQVGMYRRTDGLRLALPDGRDVLTLAHCEVGPIGSAALGCRLTDR</sequence>
<keyword evidence="5 8" id="KW-0812">Transmembrane</keyword>
<evidence type="ECO:0000256" key="3">
    <source>
        <dbReference type="ARBA" id="ARBA00022676"/>
    </source>
</evidence>
<evidence type="ECO:0000313" key="10">
    <source>
        <dbReference type="Proteomes" id="UP000215027"/>
    </source>
</evidence>
<dbReference type="GO" id="GO:0005886">
    <property type="term" value="C:plasma membrane"/>
    <property type="evidence" value="ECO:0007669"/>
    <property type="project" value="UniProtKB-SubCell"/>
</dbReference>
<dbReference type="PANTHER" id="PTHR33908">
    <property type="entry name" value="MANNOSYLTRANSFERASE YKCB-RELATED"/>
    <property type="match status" value="1"/>
</dbReference>
<accession>A0A160T0P0</accession>
<evidence type="ECO:0000256" key="1">
    <source>
        <dbReference type="ARBA" id="ARBA00004651"/>
    </source>
</evidence>
<keyword evidence="6 8" id="KW-1133">Transmembrane helix</keyword>
<reference evidence="9" key="1">
    <citation type="submission" date="2016-01" db="EMBL/GenBank/DDBJ databases">
        <authorList>
            <person name="Mcilroy J.S."/>
            <person name="Karst M S."/>
            <person name="Albertsen M."/>
        </authorList>
    </citation>
    <scope>NUCLEOTIDE SEQUENCE</scope>
    <source>
        <strain evidence="9">Cfx-K</strain>
    </source>
</reference>
<gene>
    <name evidence="9" type="ORF">CFX0092_A0417</name>
</gene>
<keyword evidence="7 8" id="KW-0472">Membrane</keyword>
<evidence type="ECO:0000256" key="2">
    <source>
        <dbReference type="ARBA" id="ARBA00022475"/>
    </source>
</evidence>
<dbReference type="EMBL" id="LN890655">
    <property type="protein sequence ID" value="CUS02298.2"/>
    <property type="molecule type" value="Genomic_DNA"/>
</dbReference>
<feature type="transmembrane region" description="Helical" evidence="8">
    <location>
        <begin position="391"/>
        <end position="411"/>
    </location>
</feature>
<dbReference type="AlphaFoldDB" id="A0A160T0P0"/>
<dbReference type="PANTHER" id="PTHR33908:SF11">
    <property type="entry name" value="MEMBRANE PROTEIN"/>
    <property type="match status" value="1"/>
</dbReference>
<feature type="transmembrane region" description="Helical" evidence="8">
    <location>
        <begin position="357"/>
        <end position="379"/>
    </location>
</feature>
<dbReference type="GO" id="GO:0016763">
    <property type="term" value="F:pentosyltransferase activity"/>
    <property type="evidence" value="ECO:0007669"/>
    <property type="project" value="TreeGrafter"/>
</dbReference>
<proteinExistence type="predicted"/>
<organism evidence="9 10">
    <name type="scientific">Candidatus Promineifilum breve</name>
    <dbReference type="NCBI Taxonomy" id="1806508"/>
    <lineage>
        <taxon>Bacteria</taxon>
        <taxon>Bacillati</taxon>
        <taxon>Chloroflexota</taxon>
        <taxon>Ardenticatenia</taxon>
        <taxon>Candidatus Promineifilales</taxon>
        <taxon>Candidatus Promineifilaceae</taxon>
        <taxon>Candidatus Promineifilum</taxon>
    </lineage>
</organism>
<name>A0A160T0P0_9CHLR</name>
<dbReference type="GO" id="GO:0009103">
    <property type="term" value="P:lipopolysaccharide biosynthetic process"/>
    <property type="evidence" value="ECO:0007669"/>
    <property type="project" value="UniProtKB-ARBA"/>
</dbReference>
<evidence type="ECO:0000256" key="8">
    <source>
        <dbReference type="SAM" id="Phobius"/>
    </source>
</evidence>
<protein>
    <submittedName>
        <fullName evidence="9">Uncharacterized protein</fullName>
    </submittedName>
</protein>
<feature type="transmembrane region" description="Helical" evidence="8">
    <location>
        <begin position="121"/>
        <end position="139"/>
    </location>
</feature>
<feature type="transmembrane region" description="Helical" evidence="8">
    <location>
        <begin position="96"/>
        <end position="114"/>
    </location>
</feature>
<evidence type="ECO:0000256" key="4">
    <source>
        <dbReference type="ARBA" id="ARBA00022679"/>
    </source>
</evidence>
<feature type="transmembrane region" description="Helical" evidence="8">
    <location>
        <begin position="334"/>
        <end position="351"/>
    </location>
</feature>
<evidence type="ECO:0000313" key="9">
    <source>
        <dbReference type="EMBL" id="CUS02298.2"/>
    </source>
</evidence>
<evidence type="ECO:0000256" key="7">
    <source>
        <dbReference type="ARBA" id="ARBA00023136"/>
    </source>
</evidence>
<dbReference type="KEGG" id="pbf:CFX0092_A0417"/>